<evidence type="ECO:0000256" key="1">
    <source>
        <dbReference type="SAM" id="MobiDB-lite"/>
    </source>
</evidence>
<dbReference type="EMBL" id="JBHSKP010000022">
    <property type="protein sequence ID" value="MFC5155425.1"/>
    <property type="molecule type" value="Genomic_DNA"/>
</dbReference>
<sequence length="1303" mass="138065">MEGSGGSPRERLGAALKGLLEESGLSLREAVEIGGGFSLGVTTLREWRDGKSAPAAGKEAVFRELVRKLEAAAGRAALSAAEWEDVLRAARAEAVRRKRAGHFLRGRDAEDKPFVRAHLPELRAREGLVGRGAERKVMRDFVRASGPGAEPYLCWQAESAVGKTALLADWVERPPQGVDLLNFFVSKARGTDTCAAFVAEMGEQLRAFPGLGERSVPDSPDPRQWAAFFNSVTAESGRKLLLVVDGLDEDVAWGGPGRSIAALLPVRPDADLRIIVSARRSTPVPGDLPAAHPLRSRRHFRVLGPSARAAEIGRANRVREVARLGASGPGRRVLGLLAAAGEGLRAVDLAEVAGVPAEGIERVLQDADGHRVLLEDPVAGTYALGHADVLRSVREELGPVEMARHTGLLHTWAGAWRTAGWPEETPPYLLTGYARLLDDPVRRGEYVLDARRQTRLAARAGHEAVLAQVEAVGEGFDAEATGPDATGPEATGPEELARAARRAVSVALLRGGARRVEALAPVLLVRLGEVDRARALARSAPGPVVRAARLARVAVEVGRTGRPGAAAIAEEAARWAGRADRGLPRPPRDADAYAELAEAAHALLAVDETGAARALLRAVVLGGEADVETLVAAARVLSEGDDRDWVAAVDADADRLSSGDARARAAAVEIWATIARGLRSHRVHARSRIVALCEELDPVDGPADGPADGLAAVDVRALAACALARGTKRAPGLLRAALDQLSAALADPAALSPADRAHLRRDISTTLERLGRAVHDTGAGRDSLARLGELVAKHREELRTGVLGDDLAERAEANIAAAEERGAAADAAYREREKERRREERRNKDAGREAMRRLREGKPAVEPEPKPKPVRSRPSPRERPRAHPVPDGDGHEPEHLVLLRRSERSLRDGDLAHGRELLETAIRSAPPVRGPAAGDGWTPALFRGLGSVGEFGEAERLVRFVTEPGSRARHLAALSLGCALGGEGEAAGWYAREAAWLVGDDGLDPVTRRAVAQALAHAGEEAGAEEMARRTVPGEKGQPEIRRSLALVAAGLARRAPGTAARLVEPVVEALERRAGTGSPVGPLPRLAELLLTLPDVRRPGPRLRGALEAASAFVERPRQQWDPRAVVVLVLLVRLGCCPERADRAEAADEWLRTLPGLPGLPAERIPYAELAVLRAVEGDTAEARRLALAAPARGGRRAAASAAVATRLAGVPVVLPADRAPEEDSTVRLCLALAHAAGDGTAPAEEAARALVRELLAGEGWACAVPLLSRLAPRALVPIGEMVRAYGIGRLGPPGPWEPLS</sequence>
<evidence type="ECO:0000313" key="3">
    <source>
        <dbReference type="Proteomes" id="UP001596160"/>
    </source>
</evidence>
<evidence type="ECO:0008006" key="4">
    <source>
        <dbReference type="Google" id="ProtNLM"/>
    </source>
</evidence>
<dbReference type="RefSeq" id="WP_344482839.1">
    <property type="nucleotide sequence ID" value="NZ_BAAASB010000019.1"/>
</dbReference>
<keyword evidence="3" id="KW-1185">Reference proteome</keyword>
<reference evidence="3" key="1">
    <citation type="journal article" date="2019" name="Int. J. Syst. Evol. Microbiol.">
        <title>The Global Catalogue of Microorganisms (GCM) 10K type strain sequencing project: providing services to taxonomists for standard genome sequencing and annotation.</title>
        <authorList>
            <consortium name="The Broad Institute Genomics Platform"/>
            <consortium name="The Broad Institute Genome Sequencing Center for Infectious Disease"/>
            <person name="Wu L."/>
            <person name="Ma J."/>
        </authorList>
    </citation>
    <scope>NUCLEOTIDE SEQUENCE [LARGE SCALE GENOMIC DNA]</scope>
    <source>
        <strain evidence="3">PCU 266</strain>
    </source>
</reference>
<evidence type="ECO:0000313" key="2">
    <source>
        <dbReference type="EMBL" id="MFC5155425.1"/>
    </source>
</evidence>
<feature type="region of interest" description="Disordered" evidence="1">
    <location>
        <begin position="818"/>
        <end position="894"/>
    </location>
</feature>
<feature type="compositionally biased region" description="Basic and acidic residues" evidence="1">
    <location>
        <begin position="818"/>
        <end position="867"/>
    </location>
</feature>
<proteinExistence type="predicted"/>
<name>A0ABW0ANU3_9ACTN</name>
<organism evidence="2 3">
    <name type="scientific">Streptomyces amakusaensis</name>
    <dbReference type="NCBI Taxonomy" id="67271"/>
    <lineage>
        <taxon>Bacteria</taxon>
        <taxon>Bacillati</taxon>
        <taxon>Actinomycetota</taxon>
        <taxon>Actinomycetes</taxon>
        <taxon>Kitasatosporales</taxon>
        <taxon>Streptomycetaceae</taxon>
        <taxon>Streptomyces</taxon>
    </lineage>
</organism>
<feature type="compositionally biased region" description="Basic and acidic residues" evidence="1">
    <location>
        <begin position="875"/>
        <end position="894"/>
    </location>
</feature>
<gene>
    <name evidence="2" type="ORF">ACFPRH_27220</name>
</gene>
<protein>
    <recommendedName>
        <fullName evidence="4">NACHT domain-containing protein</fullName>
    </recommendedName>
</protein>
<dbReference type="Proteomes" id="UP001596160">
    <property type="component" value="Unassembled WGS sequence"/>
</dbReference>
<accession>A0ABW0ANU3</accession>
<comment type="caution">
    <text evidence="2">The sequence shown here is derived from an EMBL/GenBank/DDBJ whole genome shotgun (WGS) entry which is preliminary data.</text>
</comment>